<evidence type="ECO:0000313" key="1">
    <source>
        <dbReference type="EMBL" id="KAL0111514.1"/>
    </source>
</evidence>
<evidence type="ECO:0008006" key="3">
    <source>
        <dbReference type="Google" id="ProtNLM"/>
    </source>
</evidence>
<protein>
    <recommendedName>
        <fullName evidence="3">Ribosomal protein L14</fullName>
    </recommendedName>
</protein>
<sequence>MSEYFLGNIRRIAKEMRIFFFLKHKSQKAIDSGRPTLTAAALLSYLLAFFGRARLWIDRSSRASDKVSLPRKSIRENRVHTFQKKKKKKKTHEIERLRGDFKMFTRKHFRKTIQAKRKDEIDQL</sequence>
<evidence type="ECO:0000313" key="2">
    <source>
        <dbReference type="Proteomes" id="UP001430953"/>
    </source>
</evidence>
<organism evidence="1 2">
    <name type="scientific">Cardiocondyla obscurior</name>
    <dbReference type="NCBI Taxonomy" id="286306"/>
    <lineage>
        <taxon>Eukaryota</taxon>
        <taxon>Metazoa</taxon>
        <taxon>Ecdysozoa</taxon>
        <taxon>Arthropoda</taxon>
        <taxon>Hexapoda</taxon>
        <taxon>Insecta</taxon>
        <taxon>Pterygota</taxon>
        <taxon>Neoptera</taxon>
        <taxon>Endopterygota</taxon>
        <taxon>Hymenoptera</taxon>
        <taxon>Apocrita</taxon>
        <taxon>Aculeata</taxon>
        <taxon>Formicoidea</taxon>
        <taxon>Formicidae</taxon>
        <taxon>Myrmicinae</taxon>
        <taxon>Cardiocondyla</taxon>
    </lineage>
</organism>
<accession>A0AAW2F982</accession>
<dbReference type="Proteomes" id="UP001430953">
    <property type="component" value="Unassembled WGS sequence"/>
</dbReference>
<keyword evidence="2" id="KW-1185">Reference proteome</keyword>
<dbReference type="EMBL" id="JADYXP020000013">
    <property type="protein sequence ID" value="KAL0111514.1"/>
    <property type="molecule type" value="Genomic_DNA"/>
</dbReference>
<name>A0AAW2F982_9HYME</name>
<gene>
    <name evidence="1" type="ORF">PUN28_013012</name>
</gene>
<proteinExistence type="predicted"/>
<reference evidence="1 2" key="1">
    <citation type="submission" date="2023-03" db="EMBL/GenBank/DDBJ databases">
        <title>High recombination rates correlate with genetic variation in Cardiocondyla obscurior ants.</title>
        <authorList>
            <person name="Errbii M."/>
        </authorList>
    </citation>
    <scope>NUCLEOTIDE SEQUENCE [LARGE SCALE GENOMIC DNA]</scope>
    <source>
        <strain evidence="1">Alpha-2009</strain>
        <tissue evidence="1">Whole body</tissue>
    </source>
</reference>
<comment type="caution">
    <text evidence="1">The sequence shown here is derived from an EMBL/GenBank/DDBJ whole genome shotgun (WGS) entry which is preliminary data.</text>
</comment>
<dbReference type="AlphaFoldDB" id="A0AAW2F982"/>